<dbReference type="Proteomes" id="UP000018511">
    <property type="component" value="Unassembled WGS sequence"/>
</dbReference>
<evidence type="ECO:0000256" key="6">
    <source>
        <dbReference type="ARBA" id="ARBA00023136"/>
    </source>
</evidence>
<dbReference type="PATRIC" id="fig|1388762.3.peg.4185"/>
<dbReference type="GO" id="GO:0009279">
    <property type="term" value="C:cell outer membrane"/>
    <property type="evidence" value="ECO:0007669"/>
    <property type="project" value="UniProtKB-SubCell"/>
</dbReference>
<dbReference type="AlphaFoldDB" id="V7D816"/>
<keyword evidence="7" id="KW-0998">Cell outer membrane</keyword>
<dbReference type="GO" id="GO:0015288">
    <property type="term" value="F:porin activity"/>
    <property type="evidence" value="ECO:0007669"/>
    <property type="project" value="TreeGrafter"/>
</dbReference>
<feature type="region of interest" description="Disordered" evidence="9">
    <location>
        <begin position="1"/>
        <end position="28"/>
    </location>
</feature>
<dbReference type="InterPro" id="IPR010130">
    <property type="entry name" value="T1SS_OMP_TolC"/>
</dbReference>
<dbReference type="GO" id="GO:0015562">
    <property type="term" value="F:efflux transmembrane transporter activity"/>
    <property type="evidence" value="ECO:0007669"/>
    <property type="project" value="InterPro"/>
</dbReference>
<dbReference type="PANTHER" id="PTHR30026">
    <property type="entry name" value="OUTER MEMBRANE PROTEIN TOLC"/>
    <property type="match status" value="1"/>
</dbReference>
<evidence type="ECO:0000256" key="2">
    <source>
        <dbReference type="ARBA" id="ARBA00007613"/>
    </source>
</evidence>
<dbReference type="InterPro" id="IPR051906">
    <property type="entry name" value="TolC-like"/>
</dbReference>
<dbReference type="NCBIfam" id="TIGR01844">
    <property type="entry name" value="type_I_sec_TolC"/>
    <property type="match status" value="1"/>
</dbReference>
<keyword evidence="4" id="KW-1134">Transmembrane beta strand</keyword>
<evidence type="ECO:0000313" key="10">
    <source>
        <dbReference type="EMBL" id="ESW37813.1"/>
    </source>
</evidence>
<feature type="coiled-coil region" evidence="8">
    <location>
        <begin position="169"/>
        <end position="228"/>
    </location>
</feature>
<dbReference type="GO" id="GO:1990281">
    <property type="term" value="C:efflux pump complex"/>
    <property type="evidence" value="ECO:0007669"/>
    <property type="project" value="TreeGrafter"/>
</dbReference>
<evidence type="ECO:0000256" key="8">
    <source>
        <dbReference type="SAM" id="Coils"/>
    </source>
</evidence>
<name>V7D816_9PSED</name>
<evidence type="ECO:0000256" key="1">
    <source>
        <dbReference type="ARBA" id="ARBA00004442"/>
    </source>
</evidence>
<protein>
    <submittedName>
        <fullName evidence="10">Channel protein TolC</fullName>
    </submittedName>
</protein>
<evidence type="ECO:0000256" key="5">
    <source>
        <dbReference type="ARBA" id="ARBA00022692"/>
    </source>
</evidence>
<comment type="subcellular location">
    <subcellularLocation>
        <location evidence="1">Cell outer membrane</location>
    </subcellularLocation>
</comment>
<proteinExistence type="inferred from homology"/>
<feature type="compositionally biased region" description="Basic and acidic residues" evidence="9">
    <location>
        <begin position="16"/>
        <end position="25"/>
    </location>
</feature>
<keyword evidence="8" id="KW-0175">Coiled coil</keyword>
<organism evidence="10 11">
    <name type="scientific">Pseudomonas taiwanensis SJ9</name>
    <dbReference type="NCBI Taxonomy" id="1388762"/>
    <lineage>
        <taxon>Bacteria</taxon>
        <taxon>Pseudomonadati</taxon>
        <taxon>Pseudomonadota</taxon>
        <taxon>Gammaproteobacteria</taxon>
        <taxon>Pseudomonadales</taxon>
        <taxon>Pseudomonadaceae</taxon>
        <taxon>Pseudomonas</taxon>
    </lineage>
</organism>
<dbReference type="SUPFAM" id="SSF56954">
    <property type="entry name" value="Outer membrane efflux proteins (OEP)"/>
    <property type="match status" value="1"/>
</dbReference>
<dbReference type="Gene3D" id="1.20.1600.10">
    <property type="entry name" value="Outer membrane efflux proteins (OEP)"/>
    <property type="match status" value="1"/>
</dbReference>
<evidence type="ECO:0000256" key="7">
    <source>
        <dbReference type="ARBA" id="ARBA00023237"/>
    </source>
</evidence>
<reference evidence="10 11" key="1">
    <citation type="submission" date="2013-10" db="EMBL/GenBank/DDBJ databases">
        <title>Whole Genome Shotgun Sequence of Pseudomonas taiwanensis SJ9.</title>
        <authorList>
            <person name="Hong S.-J."/>
            <person name="Shin J.-H."/>
        </authorList>
    </citation>
    <scope>NUCLEOTIDE SEQUENCE [LARGE SCALE GENOMIC DNA]</scope>
    <source>
        <strain evidence="10 11">SJ9</strain>
    </source>
</reference>
<evidence type="ECO:0000256" key="3">
    <source>
        <dbReference type="ARBA" id="ARBA00022448"/>
    </source>
</evidence>
<dbReference type="EMBL" id="AXUP01000341">
    <property type="protein sequence ID" value="ESW37813.1"/>
    <property type="molecule type" value="Genomic_DNA"/>
</dbReference>
<evidence type="ECO:0000313" key="11">
    <source>
        <dbReference type="Proteomes" id="UP000018511"/>
    </source>
</evidence>
<evidence type="ECO:0000256" key="9">
    <source>
        <dbReference type="SAM" id="MobiDB-lite"/>
    </source>
</evidence>
<feature type="coiled-coil region" evidence="8">
    <location>
        <begin position="388"/>
        <end position="415"/>
    </location>
</feature>
<comment type="caution">
    <text evidence="10">The sequence shown here is derived from an EMBL/GenBank/DDBJ whole genome shotgun (WGS) entry which is preliminary data.</text>
</comment>
<keyword evidence="5" id="KW-0812">Transmembrane</keyword>
<dbReference type="PANTHER" id="PTHR30026:SF20">
    <property type="entry name" value="OUTER MEMBRANE PROTEIN TOLC"/>
    <property type="match status" value="1"/>
</dbReference>
<sequence>MRSLDWSGRQSQAGKCADDERHPERLLPGAHGTTLARRSILNSSVIKFRTRIASMLRKLSLAIAVSCASNGVVWAADVPTTVKTDLVSVYQEAVDNNADLAAARADYGARREVVPQARAGLLPNLSAGAEMLNTRTKLDEPSATSNRSGNTWSATLAQPIFRADRWFQLQAAEAVNEQAALELSATEQNLILQTAQNYFAVLRAQDNLAATKAEEAAFKRQLDQSNERFDVGLSDKTDVLQSQASYDTARANRIIAERQVQDAFEALVTLTNREYTSIQGVVHTLPVQVPTPNDAKAWVETAGRQNLNLLATNHAVVAAEETLRQRKAGHAPTLDAVAKYQKGDNDNFGFTNPAPAPVTRYSGDVEQTSIGLQLNIPIYSGGLTSSQVREAYQRLSQTEQQRESLRRQVVENTRNLHRAVNTDVEQVQARKQSIISNQSALEATEIGYQVGTRNIVDVLDAQRQLYTSVRDYNNSRYDYILDNLSLKQAAGTLSPQDLQDLKRYLKPDYNPDKDFLPPDLAAAAAKNFERRP</sequence>
<dbReference type="InterPro" id="IPR003423">
    <property type="entry name" value="OMP_efflux"/>
</dbReference>
<comment type="similarity">
    <text evidence="2">Belongs to the outer membrane factor (OMF) (TC 1.B.17) family.</text>
</comment>
<keyword evidence="3" id="KW-0813">Transport</keyword>
<accession>V7D816</accession>
<keyword evidence="6" id="KW-0472">Membrane</keyword>
<dbReference type="Pfam" id="PF02321">
    <property type="entry name" value="OEP"/>
    <property type="match status" value="2"/>
</dbReference>
<evidence type="ECO:0000256" key="4">
    <source>
        <dbReference type="ARBA" id="ARBA00022452"/>
    </source>
</evidence>
<gene>
    <name evidence="10" type="ORF">O164_21660</name>
</gene>